<protein>
    <submittedName>
        <fullName evidence="9">TraM recognition domain-containing protein</fullName>
    </submittedName>
</protein>
<comment type="subcellular location">
    <subcellularLocation>
        <location evidence="1">Cell membrane</location>
        <topology evidence="1">Multi-pass membrane protein</topology>
    </subcellularLocation>
</comment>
<keyword evidence="4 8" id="KW-0812">Transmembrane</keyword>
<dbReference type="InterPro" id="IPR027417">
    <property type="entry name" value="P-loop_NTPase"/>
</dbReference>
<sequence length="594" mass="67301">MERMISEEALKDIDPFFLVLFGVGFLLLLLIPFLKKRSKRGTGRFATILEIMRPFGNWTKWPLNALGSILVYLLLLLMSAAALFIHQGVAPFKQGVKLAAVAIALWVVAAVFYRFLSTAFFIRVNSWPFGERGLLGMRVELTLSEKDRYEHILVEGRAGAGKTSGFMIPGLLKDAEGKCSVVALDVKAPEIYDTVAGYWNKHGKKVILIDPYHKEGIGFEPLAASIGGVALARLEQMVYGKPNTRADEQSKYFDDQERRLFRLYCTLVQTFTDPTQVNLPILYQLGVRGIKVLEEAVQYCRNEKVQEEFQLFSESKHRLPELLAGMLNKLDFLSDPEISAAFSRSDLDLEILFREPTLLIIASPQSNPKARLAAAVVLRALMLKVYERPNRKEGEGLPLFLYLDEFYNIYLPDMPDFVVTARSARVGVATFYQTDEQLDQYERHEKASLQANRKFEVYFQGLPIKKCKELSERIGKTLIKVKERSRSFLRGNQVRITEREADLLSPDDIQNLADHKALCFVAGVRPFLVNRLMAHKTRRYKKKLNFPPAPYRPTPEPLIAPAFRDLPEPPASGPGAPPAGWPKPPEETGQLYQF</sequence>
<dbReference type="GO" id="GO:0005886">
    <property type="term" value="C:plasma membrane"/>
    <property type="evidence" value="ECO:0007669"/>
    <property type="project" value="UniProtKB-SubCell"/>
</dbReference>
<reference evidence="9 10" key="1">
    <citation type="journal article" date="2020" name="Nature">
        <title>Bacterial chemolithoautotrophy via manganese oxidation.</title>
        <authorList>
            <person name="Yu H."/>
            <person name="Leadbetter J.R."/>
        </authorList>
    </citation>
    <scope>NUCLEOTIDE SEQUENCE [LARGE SCALE GENOMIC DNA]</scope>
    <source>
        <strain evidence="9 10">Mn-1</strain>
    </source>
</reference>
<gene>
    <name evidence="9" type="ORF">MNODULE_22200</name>
</gene>
<dbReference type="AlphaFoldDB" id="A0A7X6IDD3"/>
<evidence type="ECO:0000256" key="4">
    <source>
        <dbReference type="ARBA" id="ARBA00022692"/>
    </source>
</evidence>
<dbReference type="RefSeq" id="WP_168063433.1">
    <property type="nucleotide sequence ID" value="NZ_VTOW01000007.1"/>
</dbReference>
<dbReference type="CDD" id="cd01127">
    <property type="entry name" value="TrwB_TraG_TraD_VirD4"/>
    <property type="match status" value="1"/>
</dbReference>
<dbReference type="PANTHER" id="PTHR37937:SF1">
    <property type="entry name" value="CONJUGATIVE TRANSFER: DNA TRANSPORT"/>
    <property type="match status" value="1"/>
</dbReference>
<comment type="caution">
    <text evidence="9">The sequence shown here is derived from an EMBL/GenBank/DDBJ whole genome shotgun (WGS) entry which is preliminary data.</text>
</comment>
<evidence type="ECO:0000256" key="6">
    <source>
        <dbReference type="ARBA" id="ARBA00023136"/>
    </source>
</evidence>
<keyword evidence="6 8" id="KW-0472">Membrane</keyword>
<feature type="transmembrane region" description="Helical" evidence="8">
    <location>
        <begin position="61"/>
        <end position="86"/>
    </location>
</feature>
<accession>A0A7X6IDD3</accession>
<evidence type="ECO:0000256" key="7">
    <source>
        <dbReference type="SAM" id="MobiDB-lite"/>
    </source>
</evidence>
<dbReference type="EMBL" id="VTOW01000007">
    <property type="protein sequence ID" value="NKE73476.1"/>
    <property type="molecule type" value="Genomic_DNA"/>
</dbReference>
<dbReference type="PANTHER" id="PTHR37937">
    <property type="entry name" value="CONJUGATIVE TRANSFER: DNA TRANSPORT"/>
    <property type="match status" value="1"/>
</dbReference>
<dbReference type="InterPro" id="IPR003688">
    <property type="entry name" value="TraG/VirD4"/>
</dbReference>
<feature type="compositionally biased region" description="Pro residues" evidence="7">
    <location>
        <begin position="568"/>
        <end position="583"/>
    </location>
</feature>
<feature type="compositionally biased region" description="Pro residues" evidence="7">
    <location>
        <begin position="547"/>
        <end position="558"/>
    </location>
</feature>
<dbReference type="Gene3D" id="3.40.50.300">
    <property type="entry name" value="P-loop containing nucleotide triphosphate hydrolases"/>
    <property type="match status" value="1"/>
</dbReference>
<evidence type="ECO:0000256" key="3">
    <source>
        <dbReference type="ARBA" id="ARBA00022475"/>
    </source>
</evidence>
<dbReference type="InterPro" id="IPR051539">
    <property type="entry name" value="T4SS-coupling_protein"/>
</dbReference>
<dbReference type="Pfam" id="PF02534">
    <property type="entry name" value="T4SS-DNA_transf"/>
    <property type="match status" value="1"/>
</dbReference>
<evidence type="ECO:0000313" key="10">
    <source>
        <dbReference type="Proteomes" id="UP000534783"/>
    </source>
</evidence>
<evidence type="ECO:0000256" key="8">
    <source>
        <dbReference type="SAM" id="Phobius"/>
    </source>
</evidence>
<evidence type="ECO:0000313" key="9">
    <source>
        <dbReference type="EMBL" id="NKE73476.1"/>
    </source>
</evidence>
<name>A0A7X6IDD3_9BACT</name>
<evidence type="ECO:0000256" key="1">
    <source>
        <dbReference type="ARBA" id="ARBA00004651"/>
    </source>
</evidence>
<dbReference type="SUPFAM" id="SSF52540">
    <property type="entry name" value="P-loop containing nucleoside triphosphate hydrolases"/>
    <property type="match status" value="1"/>
</dbReference>
<feature type="transmembrane region" description="Helical" evidence="8">
    <location>
        <begin position="16"/>
        <end position="34"/>
    </location>
</feature>
<evidence type="ECO:0000256" key="2">
    <source>
        <dbReference type="ARBA" id="ARBA00008806"/>
    </source>
</evidence>
<comment type="similarity">
    <text evidence="2">Belongs to the VirD4/TraG family.</text>
</comment>
<evidence type="ECO:0000256" key="5">
    <source>
        <dbReference type="ARBA" id="ARBA00022989"/>
    </source>
</evidence>
<feature type="transmembrane region" description="Helical" evidence="8">
    <location>
        <begin position="98"/>
        <end position="116"/>
    </location>
</feature>
<dbReference type="Proteomes" id="UP000534783">
    <property type="component" value="Unassembled WGS sequence"/>
</dbReference>
<organism evidence="9 10">
    <name type="scientific">Candidatus Manganitrophus noduliformans</name>
    <dbReference type="NCBI Taxonomy" id="2606439"/>
    <lineage>
        <taxon>Bacteria</taxon>
        <taxon>Pseudomonadati</taxon>
        <taxon>Nitrospirota</taxon>
        <taxon>Nitrospiria</taxon>
        <taxon>Candidatus Troglogloeales</taxon>
        <taxon>Candidatus Manganitrophaceae</taxon>
        <taxon>Candidatus Manganitrophus</taxon>
    </lineage>
</organism>
<keyword evidence="5 8" id="KW-1133">Transmembrane helix</keyword>
<keyword evidence="3" id="KW-1003">Cell membrane</keyword>
<keyword evidence="10" id="KW-1185">Reference proteome</keyword>
<feature type="region of interest" description="Disordered" evidence="7">
    <location>
        <begin position="545"/>
        <end position="594"/>
    </location>
</feature>
<proteinExistence type="inferred from homology"/>